<dbReference type="GeneID" id="23615978"/>
<dbReference type="EMBL" id="KL662144">
    <property type="protein sequence ID" value="KFM27317.1"/>
    <property type="molecule type" value="Genomic_DNA"/>
</dbReference>
<dbReference type="InterPro" id="IPR010099">
    <property type="entry name" value="SDR39U1"/>
</dbReference>
<protein>
    <submittedName>
        <fullName evidence="3">Epimerase family protein</fullName>
    </submittedName>
</protein>
<dbReference type="RefSeq" id="XP_011400284.1">
    <property type="nucleotide sequence ID" value="XM_011401982.1"/>
</dbReference>
<keyword evidence="4" id="KW-1185">Reference proteome</keyword>
<dbReference type="AlphaFoldDB" id="A0A087SNL3"/>
<dbReference type="Gene3D" id="3.40.50.720">
    <property type="entry name" value="NAD(P)-binding Rossmann-like Domain"/>
    <property type="match status" value="1"/>
</dbReference>
<reference evidence="3 4" key="1">
    <citation type="journal article" date="2014" name="BMC Genomics">
        <title>Oil accumulation mechanisms of the oleaginous microalga Chlorella protothecoides revealed through its genome, transcriptomes, and proteomes.</title>
        <authorList>
            <person name="Gao C."/>
            <person name="Wang Y."/>
            <person name="Shen Y."/>
            <person name="Yan D."/>
            <person name="He X."/>
            <person name="Dai J."/>
            <person name="Wu Q."/>
        </authorList>
    </citation>
    <scope>NUCLEOTIDE SEQUENCE [LARGE SCALE GENOMIC DNA]</scope>
    <source>
        <strain evidence="3 4">0710</strain>
    </source>
</reference>
<gene>
    <name evidence="3" type="ORF">F751_4587</name>
</gene>
<evidence type="ECO:0000259" key="1">
    <source>
        <dbReference type="Pfam" id="PF01370"/>
    </source>
</evidence>
<dbReference type="eggNOG" id="KOG3019">
    <property type="taxonomic scope" value="Eukaryota"/>
</dbReference>
<evidence type="ECO:0000313" key="3">
    <source>
        <dbReference type="EMBL" id="KFM27317.1"/>
    </source>
</evidence>
<dbReference type="PANTHER" id="PTHR11092">
    <property type="entry name" value="SUGAR NUCLEOTIDE EPIMERASE RELATED"/>
    <property type="match status" value="1"/>
</dbReference>
<dbReference type="NCBIfam" id="TIGR01777">
    <property type="entry name" value="yfcH"/>
    <property type="match status" value="1"/>
</dbReference>
<dbReference type="Pfam" id="PF08338">
    <property type="entry name" value="DUF1731"/>
    <property type="match status" value="1"/>
</dbReference>
<dbReference type="STRING" id="3075.A0A087SNL3"/>
<dbReference type="InterPro" id="IPR013549">
    <property type="entry name" value="DUF1731"/>
</dbReference>
<dbReference type="PANTHER" id="PTHR11092:SF0">
    <property type="entry name" value="EPIMERASE FAMILY PROTEIN SDR39U1"/>
    <property type="match status" value="1"/>
</dbReference>
<dbReference type="Proteomes" id="UP000028924">
    <property type="component" value="Unassembled WGS sequence"/>
</dbReference>
<evidence type="ECO:0000259" key="2">
    <source>
        <dbReference type="Pfam" id="PF08338"/>
    </source>
</evidence>
<proteinExistence type="predicted"/>
<evidence type="ECO:0000313" key="4">
    <source>
        <dbReference type="Proteomes" id="UP000028924"/>
    </source>
</evidence>
<organism evidence="3 4">
    <name type="scientific">Auxenochlorella protothecoides</name>
    <name type="common">Green microalga</name>
    <name type="synonym">Chlorella protothecoides</name>
    <dbReference type="NCBI Taxonomy" id="3075"/>
    <lineage>
        <taxon>Eukaryota</taxon>
        <taxon>Viridiplantae</taxon>
        <taxon>Chlorophyta</taxon>
        <taxon>core chlorophytes</taxon>
        <taxon>Trebouxiophyceae</taxon>
        <taxon>Chlorellales</taxon>
        <taxon>Chlorellaceae</taxon>
        <taxon>Auxenochlorella</taxon>
    </lineage>
</organism>
<dbReference type="OrthoDB" id="276721at2759"/>
<dbReference type="SUPFAM" id="SSF51735">
    <property type="entry name" value="NAD(P)-binding Rossmann-fold domains"/>
    <property type="match status" value="1"/>
</dbReference>
<dbReference type="InterPro" id="IPR001509">
    <property type="entry name" value="Epimerase_deHydtase"/>
</dbReference>
<feature type="domain" description="DUF1731" evidence="2">
    <location>
        <begin position="250"/>
        <end position="296"/>
    </location>
</feature>
<sequence>MEPGSERIVVVNCQAGQSVAVAGATGLIGSGLVPRLQEEGYEVRVLTRDAPTARDKLSRIRGLRFAEPPEWSAAVAGTAGVINLAGEPIATRWSPTVKAEVKRSRLQTTNRLVAIMNGLPEAQRPPAFISASAVGYYGTSERATFNEQSGGGTDFLAEVCKEWESAAQRANTRVVILRNGIVLSKEGGALGRMIPMFSLFAGGPLGSGQQWDDVVGILMAALKDEQWSGVYNATAPSPVRMGQLPALLPVPDFAIRLLLGEGATVVLDGQRVLPLRAQEAGYDFKFSQVGDALRQIMS</sequence>
<dbReference type="Pfam" id="PF01370">
    <property type="entry name" value="Epimerase"/>
    <property type="match status" value="1"/>
</dbReference>
<dbReference type="KEGG" id="apro:F751_4587"/>
<feature type="domain" description="NAD-dependent epimerase/dehydratase" evidence="1">
    <location>
        <begin position="19"/>
        <end position="149"/>
    </location>
</feature>
<dbReference type="InterPro" id="IPR036291">
    <property type="entry name" value="NAD(P)-bd_dom_sf"/>
</dbReference>
<accession>A0A087SNL3</accession>
<name>A0A087SNL3_AUXPR</name>